<dbReference type="GO" id="GO:0000160">
    <property type="term" value="P:phosphorelay signal transduction system"/>
    <property type="evidence" value="ECO:0007669"/>
    <property type="project" value="InterPro"/>
</dbReference>
<organism evidence="4 5">
    <name type="scientific">Frankia canadensis</name>
    <dbReference type="NCBI Taxonomy" id="1836972"/>
    <lineage>
        <taxon>Bacteria</taxon>
        <taxon>Bacillati</taxon>
        <taxon>Actinomycetota</taxon>
        <taxon>Actinomycetes</taxon>
        <taxon>Frankiales</taxon>
        <taxon>Frankiaceae</taxon>
        <taxon>Frankia</taxon>
    </lineage>
</organism>
<feature type="compositionally biased region" description="Polar residues" evidence="2">
    <location>
        <begin position="75"/>
        <end position="84"/>
    </location>
</feature>
<feature type="domain" description="Response regulatory" evidence="3">
    <location>
        <begin position="1"/>
        <end position="39"/>
    </location>
</feature>
<dbReference type="AlphaFoldDB" id="A0A2I2KKG4"/>
<evidence type="ECO:0000256" key="1">
    <source>
        <dbReference type="PROSITE-ProRule" id="PRU00169"/>
    </source>
</evidence>
<keyword evidence="5" id="KW-1185">Reference proteome</keyword>
<evidence type="ECO:0000256" key="2">
    <source>
        <dbReference type="SAM" id="MobiDB-lite"/>
    </source>
</evidence>
<dbReference type="Gene3D" id="3.40.50.2300">
    <property type="match status" value="1"/>
</dbReference>
<dbReference type="InterPro" id="IPR011006">
    <property type="entry name" value="CheY-like_superfamily"/>
</dbReference>
<dbReference type="SUPFAM" id="SSF52172">
    <property type="entry name" value="CheY-like"/>
    <property type="match status" value="1"/>
</dbReference>
<name>A0A2I2KKG4_9ACTN</name>
<dbReference type="EMBL" id="FZMO01000034">
    <property type="protein sequence ID" value="SNQ46162.1"/>
    <property type="molecule type" value="Genomic_DNA"/>
</dbReference>
<sequence>MTTFDQDEHVFAALRGGASGFVLKDTRPEDLLEAVRIVARGDALLAPAVTRRLIAEFGRQPRPAISQMDCAPRSPNASWKSSSRSLRDGPTPRSPLPCSSAWLPSRRTSVAC</sequence>
<comment type="caution">
    <text evidence="1">Lacks conserved residue(s) required for the propagation of feature annotation.</text>
</comment>
<dbReference type="Proteomes" id="UP000234331">
    <property type="component" value="Unassembled WGS sequence"/>
</dbReference>
<evidence type="ECO:0000313" key="5">
    <source>
        <dbReference type="Proteomes" id="UP000234331"/>
    </source>
</evidence>
<feature type="region of interest" description="Disordered" evidence="2">
    <location>
        <begin position="64"/>
        <end position="100"/>
    </location>
</feature>
<dbReference type="InterPro" id="IPR001789">
    <property type="entry name" value="Sig_transdc_resp-reg_receiver"/>
</dbReference>
<protein>
    <recommendedName>
        <fullName evidence="3">Response regulatory domain-containing protein</fullName>
    </recommendedName>
</protein>
<reference evidence="4 5" key="1">
    <citation type="submission" date="2017-06" db="EMBL/GenBank/DDBJ databases">
        <authorList>
            <person name="Kim H.J."/>
            <person name="Triplett B.A."/>
        </authorList>
    </citation>
    <scope>NUCLEOTIDE SEQUENCE [LARGE SCALE GENOMIC DNA]</scope>
    <source>
        <strain evidence="4">FRACA_ARgP5</strain>
    </source>
</reference>
<accession>A0A2I2KKG4</accession>
<dbReference type="PROSITE" id="PS50110">
    <property type="entry name" value="RESPONSE_REGULATORY"/>
    <property type="match status" value="1"/>
</dbReference>
<evidence type="ECO:0000259" key="3">
    <source>
        <dbReference type="PROSITE" id="PS50110"/>
    </source>
</evidence>
<gene>
    <name evidence="4" type="ORF">FRACA_1290014</name>
</gene>
<evidence type="ECO:0000313" key="4">
    <source>
        <dbReference type="EMBL" id="SNQ46162.1"/>
    </source>
</evidence>
<proteinExistence type="predicted"/>